<evidence type="ECO:0000313" key="1">
    <source>
        <dbReference type="EMBL" id="CAK5072545.1"/>
    </source>
</evidence>
<accession>A0ACB0Z159</accession>
<sequence>MFINSSPHSSLNRNDFPRQWTPPNSSIHQNSPPITAWPLRQLTFGKDSAASFGGNIKNNEKEEGKRILNDNFPQFFDSPASTSSKNSTQFHHNHQQTHNNSSIMGGGHLFHHQRNFIIPNYSIPPPSFSNYQQSNSFLNPSEFYSIILQQNFLAQQLRLTSSLFNNNFCGRDNNNLESTSSINNNQQNPFISIFEKEQQKQQNNGRRVKFKLKNSKRKTEKIINNFTSMDNQNKFGNGKINNENGKEEIFNFALKGEPTTSKSLNNNTTNYRQFECHQCGKSFKRSSTLSTHLLIHSDTRPYPCEYCGKRFHQKSDMKKHTYIHTGEKPHKCAVCGKAFSQSSNLITHTRKHSGYKPFSCDCCEKTFQRKVKTNKFFYKKYLKVDRRRHMETHHSTYLKRTTIPLIETNSCGSIRQNESRKNITKSPKIELINNLNKEINNSEGI</sequence>
<dbReference type="Proteomes" id="UP001497535">
    <property type="component" value="Unassembled WGS sequence"/>
</dbReference>
<keyword evidence="2" id="KW-1185">Reference proteome</keyword>
<evidence type="ECO:0000313" key="2">
    <source>
        <dbReference type="Proteomes" id="UP001497535"/>
    </source>
</evidence>
<organism evidence="1 2">
    <name type="scientific">Meloidogyne enterolobii</name>
    <name type="common">Root-knot nematode worm</name>
    <name type="synonym">Meloidogyne mayaguensis</name>
    <dbReference type="NCBI Taxonomy" id="390850"/>
    <lineage>
        <taxon>Eukaryota</taxon>
        <taxon>Metazoa</taxon>
        <taxon>Ecdysozoa</taxon>
        <taxon>Nematoda</taxon>
        <taxon>Chromadorea</taxon>
        <taxon>Rhabditida</taxon>
        <taxon>Tylenchina</taxon>
        <taxon>Tylenchomorpha</taxon>
        <taxon>Tylenchoidea</taxon>
        <taxon>Meloidogynidae</taxon>
        <taxon>Meloidogyninae</taxon>
        <taxon>Meloidogyne</taxon>
    </lineage>
</organism>
<reference evidence="1" key="1">
    <citation type="submission" date="2023-11" db="EMBL/GenBank/DDBJ databases">
        <authorList>
            <person name="Poullet M."/>
        </authorList>
    </citation>
    <scope>NUCLEOTIDE SEQUENCE</scope>
    <source>
        <strain evidence="1">E1834</strain>
    </source>
</reference>
<protein>
    <submittedName>
        <fullName evidence="1">Uncharacterized protein</fullName>
    </submittedName>
</protein>
<name>A0ACB0Z159_MELEN</name>
<dbReference type="EMBL" id="CAVMJV010000022">
    <property type="protein sequence ID" value="CAK5072545.1"/>
    <property type="molecule type" value="Genomic_DNA"/>
</dbReference>
<comment type="caution">
    <text evidence="1">The sequence shown here is derived from an EMBL/GenBank/DDBJ whole genome shotgun (WGS) entry which is preliminary data.</text>
</comment>
<proteinExistence type="predicted"/>
<gene>
    <name evidence="1" type="ORF">MENTE1834_LOCUS19274</name>
</gene>